<evidence type="ECO:0000259" key="1">
    <source>
        <dbReference type="PROSITE" id="PS50987"/>
    </source>
</evidence>
<gene>
    <name evidence="2" type="ORF">FB566_2908</name>
</gene>
<dbReference type="Proteomes" id="UP000317043">
    <property type="component" value="Unassembled WGS sequence"/>
</dbReference>
<accession>A0A543AXP5</accession>
<feature type="domain" description="HTH arsR-type" evidence="1">
    <location>
        <begin position="1"/>
        <end position="92"/>
    </location>
</feature>
<dbReference type="NCBIfam" id="NF033788">
    <property type="entry name" value="HTH_metalloreg"/>
    <property type="match status" value="1"/>
</dbReference>
<dbReference type="PANTHER" id="PTHR38600:SF2">
    <property type="entry name" value="SLL0088 PROTEIN"/>
    <property type="match status" value="1"/>
</dbReference>
<dbReference type="Pfam" id="PF12840">
    <property type="entry name" value="HTH_20"/>
    <property type="match status" value="1"/>
</dbReference>
<dbReference type="AlphaFoldDB" id="A0A543AXP5"/>
<dbReference type="InterPro" id="IPR036390">
    <property type="entry name" value="WH_DNA-bd_sf"/>
</dbReference>
<dbReference type="OrthoDB" id="3630048at2"/>
<name>A0A543AXP5_9ACTN</name>
<comment type="caution">
    <text evidence="2">The sequence shown here is derived from an EMBL/GenBank/DDBJ whole genome shotgun (WGS) entry which is preliminary data.</text>
</comment>
<dbReference type="PRINTS" id="PR00778">
    <property type="entry name" value="HTHARSR"/>
</dbReference>
<reference evidence="2 3" key="1">
    <citation type="submission" date="2019-06" db="EMBL/GenBank/DDBJ databases">
        <title>Sequencing the genomes of 1000 actinobacteria strains.</title>
        <authorList>
            <person name="Klenk H.-P."/>
        </authorList>
    </citation>
    <scope>NUCLEOTIDE SEQUENCE [LARGE SCALE GENOMIC DNA]</scope>
    <source>
        <strain evidence="2 3">DSM 45928</strain>
    </source>
</reference>
<dbReference type="InterPro" id="IPR011991">
    <property type="entry name" value="ArsR-like_HTH"/>
</dbReference>
<dbReference type="PANTHER" id="PTHR38600">
    <property type="entry name" value="TRANSCRIPTIONAL REGULATORY PROTEIN"/>
    <property type="match status" value="1"/>
</dbReference>
<proteinExistence type="predicted"/>
<dbReference type="PROSITE" id="PS50987">
    <property type="entry name" value="HTH_ARSR_2"/>
    <property type="match status" value="1"/>
</dbReference>
<sequence>MTETPLVSTFAALGDETRWNILVRLSRRAASASKLAEEFPITRQGIQKHLEVLRAVGLVETRRHGREVRYVALGSRLESVGRDLQSIAVSWDRRLASIKALAEAADAAADADGQNS</sequence>
<dbReference type="EMBL" id="VFOW01000001">
    <property type="protein sequence ID" value="TQL77349.1"/>
    <property type="molecule type" value="Genomic_DNA"/>
</dbReference>
<dbReference type="SUPFAM" id="SSF46785">
    <property type="entry name" value="Winged helix' DNA-binding domain"/>
    <property type="match status" value="1"/>
</dbReference>
<dbReference type="RefSeq" id="WP_142040100.1">
    <property type="nucleotide sequence ID" value="NZ_JBHTGS010000001.1"/>
</dbReference>
<dbReference type="CDD" id="cd00090">
    <property type="entry name" value="HTH_ARSR"/>
    <property type="match status" value="1"/>
</dbReference>
<dbReference type="InParanoid" id="A0A543AXP5"/>
<keyword evidence="3" id="KW-1185">Reference proteome</keyword>
<dbReference type="InterPro" id="IPR036388">
    <property type="entry name" value="WH-like_DNA-bd_sf"/>
</dbReference>
<organism evidence="2 3">
    <name type="scientific">Stackebrandtia endophytica</name>
    <dbReference type="NCBI Taxonomy" id="1496996"/>
    <lineage>
        <taxon>Bacteria</taxon>
        <taxon>Bacillati</taxon>
        <taxon>Actinomycetota</taxon>
        <taxon>Actinomycetes</taxon>
        <taxon>Glycomycetales</taxon>
        <taxon>Glycomycetaceae</taxon>
        <taxon>Stackebrandtia</taxon>
    </lineage>
</organism>
<dbReference type="SMART" id="SM00418">
    <property type="entry name" value="HTH_ARSR"/>
    <property type="match status" value="1"/>
</dbReference>
<dbReference type="InterPro" id="IPR001845">
    <property type="entry name" value="HTH_ArsR_DNA-bd_dom"/>
</dbReference>
<dbReference type="GO" id="GO:0003700">
    <property type="term" value="F:DNA-binding transcription factor activity"/>
    <property type="evidence" value="ECO:0007669"/>
    <property type="project" value="InterPro"/>
</dbReference>
<dbReference type="Gene3D" id="1.10.10.10">
    <property type="entry name" value="Winged helix-like DNA-binding domain superfamily/Winged helix DNA-binding domain"/>
    <property type="match status" value="1"/>
</dbReference>
<evidence type="ECO:0000313" key="3">
    <source>
        <dbReference type="Proteomes" id="UP000317043"/>
    </source>
</evidence>
<evidence type="ECO:0000313" key="2">
    <source>
        <dbReference type="EMBL" id="TQL77349.1"/>
    </source>
</evidence>
<protein>
    <submittedName>
        <fullName evidence="2">Helix-turn-helix protein</fullName>
    </submittedName>
</protein>